<evidence type="ECO:0008006" key="3">
    <source>
        <dbReference type="Google" id="ProtNLM"/>
    </source>
</evidence>
<dbReference type="Proteomes" id="UP000539313">
    <property type="component" value="Unassembled WGS sequence"/>
</dbReference>
<comment type="caution">
    <text evidence="1">The sequence shown here is derived from an EMBL/GenBank/DDBJ whole genome shotgun (WGS) entry which is preliminary data.</text>
</comment>
<proteinExistence type="predicted"/>
<sequence length="57" mass="6028">MTNPAATPLPILADARELSLGDLDQLPELATLTEVLRDILTTSAHYTGATFDSGLTD</sequence>
<dbReference type="EMBL" id="JACJII010000001">
    <property type="protein sequence ID" value="MBA9004381.1"/>
    <property type="molecule type" value="Genomic_DNA"/>
</dbReference>
<protein>
    <recommendedName>
        <fullName evidence="3">FXSXX-COOH protein</fullName>
    </recommendedName>
</protein>
<gene>
    <name evidence="1" type="ORF">HNR21_003263</name>
</gene>
<evidence type="ECO:0000313" key="1">
    <source>
        <dbReference type="EMBL" id="MBA9004381.1"/>
    </source>
</evidence>
<accession>A0A7W3R935</accession>
<evidence type="ECO:0000313" key="2">
    <source>
        <dbReference type="Proteomes" id="UP000539313"/>
    </source>
</evidence>
<keyword evidence="2" id="KW-1185">Reference proteome</keyword>
<dbReference type="AlphaFoldDB" id="A0A7W3R935"/>
<organism evidence="1 2">
    <name type="scientific">Thermomonospora cellulosilytica</name>
    <dbReference type="NCBI Taxonomy" id="1411118"/>
    <lineage>
        <taxon>Bacteria</taxon>
        <taxon>Bacillati</taxon>
        <taxon>Actinomycetota</taxon>
        <taxon>Actinomycetes</taxon>
        <taxon>Streptosporangiales</taxon>
        <taxon>Thermomonosporaceae</taxon>
        <taxon>Thermomonospora</taxon>
    </lineage>
</organism>
<reference evidence="1 2" key="1">
    <citation type="submission" date="2020-08" db="EMBL/GenBank/DDBJ databases">
        <title>Sequencing the genomes of 1000 actinobacteria strains.</title>
        <authorList>
            <person name="Klenk H.-P."/>
        </authorList>
    </citation>
    <scope>NUCLEOTIDE SEQUENCE [LARGE SCALE GENOMIC DNA]</scope>
    <source>
        <strain evidence="1 2">DSM 45823</strain>
    </source>
</reference>
<dbReference type="RefSeq" id="WP_182705871.1">
    <property type="nucleotide sequence ID" value="NZ_JACJII010000001.1"/>
</dbReference>
<name>A0A7W3R935_9ACTN</name>